<name>A0A915HYX9_ROMCU</name>
<sequence length="77" mass="8268">MGSNLGVRPCLPVVRSLSTRSPTLYETSRAMGSAAPNAHQILKYNTGEPSGSPVATLEPAARFFARFSPSQFDFIPL</sequence>
<dbReference type="WBParaSite" id="nRc.2.0.1.t07046-RA">
    <property type="protein sequence ID" value="nRc.2.0.1.t07046-RA"/>
    <property type="gene ID" value="nRc.2.0.1.g07046"/>
</dbReference>
<evidence type="ECO:0000313" key="1">
    <source>
        <dbReference type="Proteomes" id="UP000887565"/>
    </source>
</evidence>
<dbReference type="Proteomes" id="UP000887565">
    <property type="component" value="Unplaced"/>
</dbReference>
<accession>A0A915HYX9</accession>
<reference evidence="2" key="1">
    <citation type="submission" date="2022-11" db="UniProtKB">
        <authorList>
            <consortium name="WormBaseParasite"/>
        </authorList>
    </citation>
    <scope>IDENTIFICATION</scope>
</reference>
<keyword evidence="1" id="KW-1185">Reference proteome</keyword>
<protein>
    <submittedName>
        <fullName evidence="2">Uncharacterized protein</fullName>
    </submittedName>
</protein>
<dbReference type="AlphaFoldDB" id="A0A915HYX9"/>
<proteinExistence type="predicted"/>
<evidence type="ECO:0000313" key="2">
    <source>
        <dbReference type="WBParaSite" id="nRc.2.0.1.t07046-RA"/>
    </source>
</evidence>
<organism evidence="1 2">
    <name type="scientific">Romanomermis culicivorax</name>
    <name type="common">Nematode worm</name>
    <dbReference type="NCBI Taxonomy" id="13658"/>
    <lineage>
        <taxon>Eukaryota</taxon>
        <taxon>Metazoa</taxon>
        <taxon>Ecdysozoa</taxon>
        <taxon>Nematoda</taxon>
        <taxon>Enoplea</taxon>
        <taxon>Dorylaimia</taxon>
        <taxon>Mermithida</taxon>
        <taxon>Mermithoidea</taxon>
        <taxon>Mermithidae</taxon>
        <taxon>Romanomermis</taxon>
    </lineage>
</organism>